<dbReference type="Proteomes" id="UP000825051">
    <property type="component" value="Chromosome"/>
</dbReference>
<dbReference type="GO" id="GO:0005524">
    <property type="term" value="F:ATP binding"/>
    <property type="evidence" value="ECO:0007669"/>
    <property type="project" value="InterPro"/>
</dbReference>
<dbReference type="GO" id="GO:0004674">
    <property type="term" value="F:protein serine/threonine kinase activity"/>
    <property type="evidence" value="ECO:0007669"/>
    <property type="project" value="TreeGrafter"/>
</dbReference>
<dbReference type="SUPFAM" id="SSF56112">
    <property type="entry name" value="Protein kinase-like (PK-like)"/>
    <property type="match status" value="1"/>
</dbReference>
<dbReference type="InterPro" id="IPR000719">
    <property type="entry name" value="Prot_kinase_dom"/>
</dbReference>
<name>A0A8F9TXP9_9BACT</name>
<dbReference type="KEGG" id="ole:K0B96_03345"/>
<dbReference type="PROSITE" id="PS00108">
    <property type="entry name" value="PROTEIN_KINASE_ST"/>
    <property type="match status" value="1"/>
</dbReference>
<dbReference type="PROSITE" id="PS50011">
    <property type="entry name" value="PROTEIN_KINASE_DOM"/>
    <property type="match status" value="1"/>
</dbReference>
<keyword evidence="3" id="KW-0808">Transferase</keyword>
<evidence type="ECO:0000256" key="1">
    <source>
        <dbReference type="SAM" id="Phobius"/>
    </source>
</evidence>
<keyword evidence="1" id="KW-0472">Membrane</keyword>
<proteinExistence type="predicted"/>
<dbReference type="Pfam" id="PF00069">
    <property type="entry name" value="Pkinase"/>
    <property type="match status" value="1"/>
</dbReference>
<evidence type="ECO:0000313" key="3">
    <source>
        <dbReference type="EMBL" id="QYM79668.1"/>
    </source>
</evidence>
<protein>
    <submittedName>
        <fullName evidence="3">Protein kinase</fullName>
    </submittedName>
</protein>
<reference evidence="3" key="1">
    <citation type="submission" date="2021-08" db="EMBL/GenBank/DDBJ databases">
        <title>Genome of a novel bacterium of the phylum Verrucomicrobia, Oleiharenicola sp. KSB-15.</title>
        <authorList>
            <person name="Chung J.-H."/>
            <person name="Ahn J.-H."/>
            <person name="Yoon Y."/>
            <person name="Kim D.-Y."/>
            <person name="An S.-H."/>
            <person name="Park I."/>
            <person name="Yeon J."/>
        </authorList>
    </citation>
    <scope>NUCLEOTIDE SEQUENCE</scope>
    <source>
        <strain evidence="3">KSB-15</strain>
    </source>
</reference>
<dbReference type="Gene3D" id="1.10.510.10">
    <property type="entry name" value="Transferase(Phosphotransferase) domain 1"/>
    <property type="match status" value="1"/>
</dbReference>
<gene>
    <name evidence="3" type="ORF">K0B96_03345</name>
</gene>
<accession>A0A8F9TXP9</accession>
<keyword evidence="1" id="KW-0812">Transmembrane</keyword>
<dbReference type="SMART" id="SM00220">
    <property type="entry name" value="S_TKc"/>
    <property type="match status" value="1"/>
</dbReference>
<keyword evidence="4" id="KW-1185">Reference proteome</keyword>
<feature type="transmembrane region" description="Helical" evidence="1">
    <location>
        <begin position="229"/>
        <end position="250"/>
    </location>
</feature>
<dbReference type="RefSeq" id="WP_220163848.1">
    <property type="nucleotide sequence ID" value="NZ_CP080507.1"/>
</dbReference>
<keyword evidence="3" id="KW-0418">Kinase</keyword>
<evidence type="ECO:0000313" key="4">
    <source>
        <dbReference type="Proteomes" id="UP000825051"/>
    </source>
</evidence>
<dbReference type="EMBL" id="CP080507">
    <property type="protein sequence ID" value="QYM79668.1"/>
    <property type="molecule type" value="Genomic_DNA"/>
</dbReference>
<feature type="domain" description="Protein kinase" evidence="2">
    <location>
        <begin position="20"/>
        <end position="326"/>
    </location>
</feature>
<dbReference type="InterPro" id="IPR011009">
    <property type="entry name" value="Kinase-like_dom_sf"/>
</dbReference>
<organism evidence="3 4">
    <name type="scientific">Horticoccus luteus</name>
    <dbReference type="NCBI Taxonomy" id="2862869"/>
    <lineage>
        <taxon>Bacteria</taxon>
        <taxon>Pseudomonadati</taxon>
        <taxon>Verrucomicrobiota</taxon>
        <taxon>Opitutia</taxon>
        <taxon>Opitutales</taxon>
        <taxon>Opitutaceae</taxon>
        <taxon>Horticoccus</taxon>
    </lineage>
</organism>
<dbReference type="InterPro" id="IPR051681">
    <property type="entry name" value="Ser/Thr_Kinases-Pseudokinases"/>
</dbReference>
<keyword evidence="1" id="KW-1133">Transmembrane helix</keyword>
<dbReference type="AlphaFoldDB" id="A0A8F9TXP9"/>
<dbReference type="InterPro" id="IPR008271">
    <property type="entry name" value="Ser/Thr_kinase_AS"/>
</dbReference>
<sequence>MSNLASNLVGHDLNGWIVTKKISKFGGTGGAFSSAYLVQHKDGRDAFLKAINIGYAMNMFLPTGKRRNEILQDITENFEHEVDLLEACDTKRLDRVVVAIEEGEYRHPSDPYYIPFLIFELCKEGDVRRHPKMAAAGVTWPLRVFHEVCVGLKQLHSINIIHQDLKPSNVLIAAGTKAKIADLGRATVSGSRAMFSGANHWGDTDYMPIEFHYNHFEPDPTVRQKAADFYMLGGVLAFLVCKINIFSLILTKLPAAYHPMNWTGGFNAALPALHTATIDAVADIVASLPDVVKSDVREMILFLCHPEPLKRGHPKTVIQASGDRYSMERIVTTADRVANKARLIP</sequence>
<dbReference type="PANTHER" id="PTHR44329">
    <property type="entry name" value="SERINE/THREONINE-PROTEIN KINASE TNNI3K-RELATED"/>
    <property type="match status" value="1"/>
</dbReference>
<evidence type="ECO:0000259" key="2">
    <source>
        <dbReference type="PROSITE" id="PS50011"/>
    </source>
</evidence>